<accession>A0A4P9VWS0</accession>
<dbReference type="OrthoDB" id="2146665at2759"/>
<gene>
    <name evidence="2" type="ORF">BDK51DRAFT_37451</name>
</gene>
<sequence>MTPVLKKTLWPLLCFAAGLVCVCVCAAVFMLQGQEATFQLVSEGSRVTSSWVRAMLTSGTKPQKAQRSTQLASLDTRPPSHLPRFIIPVNDRPGIGNAVAEYNYSLRRAQEYNLTFIHTPIFCARVRDDACNELFQTASLNPTWTVPAIRNAIDKGFLREVIIEDGRNFSDVMEREQGGGIVFTLGRIHNDYVFEHTADFWARAYHRARAIELTNYESPAHLPHCQLLPANMRAPRLVHIAIHVRHGDIMRMARSHAHNQHVLRFLPNHYFIGVLRELHTMLPANLTTVTVFTDGDARSVREIVANFPGHSKILAASAADDGTESLKALAASDILIGSKSGYTQLAALLSGDSIKIVPRWWWPSYAGMANVVRADAHGKNRGELKRTFRAAWEAYVEGYEGAAPEACHGRSVKEMRKLRDAVAAFEDRNKHGAHGRRMASGRSRAS</sequence>
<keyword evidence="1" id="KW-1133">Transmembrane helix</keyword>
<dbReference type="AlphaFoldDB" id="A0A4P9VWS0"/>
<proteinExistence type="predicted"/>
<evidence type="ECO:0000256" key="1">
    <source>
        <dbReference type="SAM" id="Phobius"/>
    </source>
</evidence>
<organism evidence="2 3">
    <name type="scientific">Blyttiomyces helicus</name>
    <dbReference type="NCBI Taxonomy" id="388810"/>
    <lineage>
        <taxon>Eukaryota</taxon>
        <taxon>Fungi</taxon>
        <taxon>Fungi incertae sedis</taxon>
        <taxon>Chytridiomycota</taxon>
        <taxon>Chytridiomycota incertae sedis</taxon>
        <taxon>Chytridiomycetes</taxon>
        <taxon>Chytridiomycetes incertae sedis</taxon>
        <taxon>Blyttiomyces</taxon>
    </lineage>
</organism>
<reference evidence="3" key="1">
    <citation type="journal article" date="2018" name="Nat. Microbiol.">
        <title>Leveraging single-cell genomics to expand the fungal tree of life.</title>
        <authorList>
            <person name="Ahrendt S.R."/>
            <person name="Quandt C.A."/>
            <person name="Ciobanu D."/>
            <person name="Clum A."/>
            <person name="Salamov A."/>
            <person name="Andreopoulos B."/>
            <person name="Cheng J.F."/>
            <person name="Woyke T."/>
            <person name="Pelin A."/>
            <person name="Henrissat B."/>
            <person name="Reynolds N.K."/>
            <person name="Benny G.L."/>
            <person name="Smith M.E."/>
            <person name="James T.Y."/>
            <person name="Grigoriev I.V."/>
        </authorList>
    </citation>
    <scope>NUCLEOTIDE SEQUENCE [LARGE SCALE GENOMIC DNA]</scope>
</reference>
<keyword evidence="1" id="KW-0472">Membrane</keyword>
<evidence type="ECO:0000313" key="3">
    <source>
        <dbReference type="Proteomes" id="UP000269721"/>
    </source>
</evidence>
<keyword evidence="1" id="KW-0812">Transmembrane</keyword>
<name>A0A4P9VWS0_9FUNG</name>
<feature type="transmembrane region" description="Helical" evidence="1">
    <location>
        <begin position="12"/>
        <end position="31"/>
    </location>
</feature>
<dbReference type="Proteomes" id="UP000269721">
    <property type="component" value="Unassembled WGS sequence"/>
</dbReference>
<protein>
    <submittedName>
        <fullName evidence="2">Uncharacterized protein</fullName>
    </submittedName>
</protein>
<dbReference type="EMBL" id="ML001616">
    <property type="protein sequence ID" value="RKO83133.1"/>
    <property type="molecule type" value="Genomic_DNA"/>
</dbReference>
<evidence type="ECO:0000313" key="2">
    <source>
        <dbReference type="EMBL" id="RKO83133.1"/>
    </source>
</evidence>
<keyword evidence="3" id="KW-1185">Reference proteome</keyword>